<evidence type="ECO:0000256" key="3">
    <source>
        <dbReference type="ARBA" id="ARBA00022692"/>
    </source>
</evidence>
<keyword evidence="9" id="KW-1185">Reference proteome</keyword>
<comment type="caution">
    <text evidence="8">The sequence shown here is derived from an EMBL/GenBank/DDBJ whole genome shotgun (WGS) entry which is preliminary data.</text>
</comment>
<keyword evidence="7" id="KW-0732">Signal</keyword>
<feature type="transmembrane region" description="Helical" evidence="6">
    <location>
        <begin position="443"/>
        <end position="465"/>
    </location>
</feature>
<evidence type="ECO:0008006" key="10">
    <source>
        <dbReference type="Google" id="ProtNLM"/>
    </source>
</evidence>
<sequence>MCFTVLLSSWIILHGAQIGVSATRHVNNHESVLDLSLFILKNGSDNAVSGDEVRWSLDVLSANLQNVGTFGVCNNDTTYNCLVSYKCPTDSTWNSTEYHHDNNNECFLLIPTNDPITDQDDNNSEKPSHSEVWGFGMLSVGIISLSGLFGGLFWPLMSSKYYDHAMRMLIGLAVGTLTATSAMQLIPQGFGMKETDVDSYIQTSVIMLGSIWSLYMFEICCKIFFHSGNKTDTDVEMSAQKLSTVNEENIKQKTLEQEGLLPTIVTDSTNRKPSLKPYFSSNTSLSKAIPEKERKPSLRRMSHAHAQQIQMGGMAPVAWMVILGDGLHNFVDGMSIGAGFTNSLATGLSISIAIACEEFPHELGDFAILINSGMPVKKALMYNFLSALTAVAGLILGILLGELEASTYIFAFSGGLFLYISLTDLMPELNSMIEEGLKKNKKTSFLVLFQQNCGILFGFCLLYVISSNPVTVT</sequence>
<dbReference type="EMBL" id="JAZDUA010000058">
    <property type="protein sequence ID" value="KAK7870412.1"/>
    <property type="molecule type" value="Genomic_DNA"/>
</dbReference>
<keyword evidence="5 6" id="KW-0472">Membrane</keyword>
<accession>A0AAN9VZ09</accession>
<reference evidence="8 9" key="1">
    <citation type="submission" date="2024-03" db="EMBL/GenBank/DDBJ databases">
        <title>The genome assembly and annotation of the cricket Gryllus longicercus Weissman &amp; Gray.</title>
        <authorList>
            <person name="Szrajer S."/>
            <person name="Gray D."/>
            <person name="Ylla G."/>
        </authorList>
    </citation>
    <scope>NUCLEOTIDE SEQUENCE [LARGE SCALE GENOMIC DNA]</scope>
    <source>
        <strain evidence="8">DAG 2021-001</strain>
        <tissue evidence="8">Whole body minus gut</tissue>
    </source>
</reference>
<keyword evidence="3 6" id="KW-0812">Transmembrane</keyword>
<dbReference type="AlphaFoldDB" id="A0AAN9VZ09"/>
<organism evidence="8 9">
    <name type="scientific">Gryllus longicercus</name>
    <dbReference type="NCBI Taxonomy" id="2509291"/>
    <lineage>
        <taxon>Eukaryota</taxon>
        <taxon>Metazoa</taxon>
        <taxon>Ecdysozoa</taxon>
        <taxon>Arthropoda</taxon>
        <taxon>Hexapoda</taxon>
        <taxon>Insecta</taxon>
        <taxon>Pterygota</taxon>
        <taxon>Neoptera</taxon>
        <taxon>Polyneoptera</taxon>
        <taxon>Orthoptera</taxon>
        <taxon>Ensifera</taxon>
        <taxon>Gryllidea</taxon>
        <taxon>Grylloidea</taxon>
        <taxon>Gryllidae</taxon>
        <taxon>Gryllinae</taxon>
        <taxon>Gryllus</taxon>
    </lineage>
</organism>
<evidence type="ECO:0000313" key="9">
    <source>
        <dbReference type="Proteomes" id="UP001378592"/>
    </source>
</evidence>
<feature type="transmembrane region" description="Helical" evidence="6">
    <location>
        <begin position="168"/>
        <end position="187"/>
    </location>
</feature>
<keyword evidence="4 6" id="KW-1133">Transmembrane helix</keyword>
<proteinExistence type="inferred from homology"/>
<feature type="transmembrane region" description="Helical" evidence="6">
    <location>
        <begin position="405"/>
        <end position="422"/>
    </location>
</feature>
<dbReference type="Proteomes" id="UP001378592">
    <property type="component" value="Unassembled WGS sequence"/>
</dbReference>
<feature type="signal peptide" evidence="7">
    <location>
        <begin position="1"/>
        <end position="22"/>
    </location>
</feature>
<dbReference type="PANTHER" id="PTHR12191:SF37">
    <property type="entry name" value="ZINC TRANSPORTER FOI"/>
    <property type="match status" value="1"/>
</dbReference>
<feature type="transmembrane region" description="Helical" evidence="6">
    <location>
        <begin position="380"/>
        <end position="399"/>
    </location>
</feature>
<feature type="transmembrane region" description="Helical" evidence="6">
    <location>
        <begin position="199"/>
        <end position="217"/>
    </location>
</feature>
<dbReference type="InterPro" id="IPR003689">
    <property type="entry name" value="ZIP"/>
</dbReference>
<evidence type="ECO:0000256" key="1">
    <source>
        <dbReference type="ARBA" id="ARBA00004141"/>
    </source>
</evidence>
<evidence type="ECO:0000313" key="8">
    <source>
        <dbReference type="EMBL" id="KAK7870412.1"/>
    </source>
</evidence>
<evidence type="ECO:0000256" key="2">
    <source>
        <dbReference type="ARBA" id="ARBA00006939"/>
    </source>
</evidence>
<evidence type="ECO:0000256" key="7">
    <source>
        <dbReference type="SAM" id="SignalP"/>
    </source>
</evidence>
<dbReference type="InterPro" id="IPR050799">
    <property type="entry name" value="ZIP_Transporter"/>
</dbReference>
<dbReference type="Pfam" id="PF02535">
    <property type="entry name" value="Zip"/>
    <property type="match status" value="1"/>
</dbReference>
<feature type="chain" id="PRO_5042890156" description="Zinc transporter ZIP14" evidence="7">
    <location>
        <begin position="23"/>
        <end position="473"/>
    </location>
</feature>
<dbReference type="PANTHER" id="PTHR12191">
    <property type="entry name" value="SOLUTE CARRIER FAMILY 39"/>
    <property type="match status" value="1"/>
</dbReference>
<dbReference type="GO" id="GO:0005385">
    <property type="term" value="F:zinc ion transmembrane transporter activity"/>
    <property type="evidence" value="ECO:0007669"/>
    <property type="project" value="TreeGrafter"/>
</dbReference>
<dbReference type="GO" id="GO:0140410">
    <property type="term" value="F:monoatomic cation:bicarbonate symporter activity"/>
    <property type="evidence" value="ECO:0007669"/>
    <property type="project" value="TreeGrafter"/>
</dbReference>
<evidence type="ECO:0000256" key="6">
    <source>
        <dbReference type="SAM" id="Phobius"/>
    </source>
</evidence>
<dbReference type="GO" id="GO:0030003">
    <property type="term" value="P:intracellular monoatomic cation homeostasis"/>
    <property type="evidence" value="ECO:0007669"/>
    <property type="project" value="TreeGrafter"/>
</dbReference>
<evidence type="ECO:0000256" key="5">
    <source>
        <dbReference type="ARBA" id="ARBA00023136"/>
    </source>
</evidence>
<name>A0AAN9VZ09_9ORTH</name>
<evidence type="ECO:0000256" key="4">
    <source>
        <dbReference type="ARBA" id="ARBA00022989"/>
    </source>
</evidence>
<feature type="transmembrane region" description="Helical" evidence="6">
    <location>
        <begin position="132"/>
        <end position="156"/>
    </location>
</feature>
<dbReference type="GO" id="GO:0071578">
    <property type="term" value="P:zinc ion import across plasma membrane"/>
    <property type="evidence" value="ECO:0007669"/>
    <property type="project" value="TreeGrafter"/>
</dbReference>
<comment type="subcellular location">
    <subcellularLocation>
        <location evidence="1">Membrane</location>
        <topology evidence="1">Multi-pass membrane protein</topology>
    </subcellularLocation>
</comment>
<protein>
    <recommendedName>
        <fullName evidence="10">Zinc transporter ZIP14</fullName>
    </recommendedName>
</protein>
<dbReference type="GO" id="GO:0005886">
    <property type="term" value="C:plasma membrane"/>
    <property type="evidence" value="ECO:0007669"/>
    <property type="project" value="TreeGrafter"/>
</dbReference>
<gene>
    <name evidence="8" type="ORF">R5R35_003746</name>
</gene>
<comment type="similarity">
    <text evidence="2">Belongs to the ZIP transporter (TC 2.A.5) family.</text>
</comment>